<dbReference type="PANTHER" id="PTHR43698">
    <property type="entry name" value="RIBD C-TERMINAL DOMAIN CONTAINING PROTEIN"/>
    <property type="match status" value="1"/>
</dbReference>
<dbReference type="Pfam" id="PF07883">
    <property type="entry name" value="Cupin_2"/>
    <property type="match status" value="1"/>
</dbReference>
<dbReference type="EMBL" id="JBIRGQ010000003">
    <property type="protein sequence ID" value="MFH8546385.1"/>
    <property type="molecule type" value="Genomic_DNA"/>
</dbReference>
<comment type="caution">
    <text evidence="2">The sequence shown here is derived from an EMBL/GenBank/DDBJ whole genome shotgun (WGS) entry which is preliminary data.</text>
</comment>
<proteinExistence type="predicted"/>
<evidence type="ECO:0000313" key="3">
    <source>
        <dbReference type="Proteomes" id="UP001610818"/>
    </source>
</evidence>
<dbReference type="InterPro" id="IPR013096">
    <property type="entry name" value="Cupin_2"/>
</dbReference>
<dbReference type="InterPro" id="IPR011051">
    <property type="entry name" value="RmlC_Cupin_sf"/>
</dbReference>
<dbReference type="RefSeq" id="WP_397711956.1">
    <property type="nucleotide sequence ID" value="NZ_JBIRGN010000003.1"/>
</dbReference>
<feature type="domain" description="Cupin type-2" evidence="1">
    <location>
        <begin position="41"/>
        <end position="98"/>
    </location>
</feature>
<evidence type="ECO:0000313" key="2">
    <source>
        <dbReference type="EMBL" id="MFH8546385.1"/>
    </source>
</evidence>
<protein>
    <submittedName>
        <fullName evidence="2">Cupin domain-containing protein</fullName>
    </submittedName>
</protein>
<keyword evidence="3" id="KW-1185">Reference proteome</keyword>
<evidence type="ECO:0000259" key="1">
    <source>
        <dbReference type="Pfam" id="PF07883"/>
    </source>
</evidence>
<dbReference type="Gene3D" id="2.60.120.10">
    <property type="entry name" value="Jelly Rolls"/>
    <property type="match status" value="1"/>
</dbReference>
<dbReference type="InterPro" id="IPR014710">
    <property type="entry name" value="RmlC-like_jellyroll"/>
</dbReference>
<dbReference type="CDD" id="cd02233">
    <property type="entry name" value="cupin_HNL-like"/>
    <property type="match status" value="1"/>
</dbReference>
<dbReference type="SUPFAM" id="SSF51182">
    <property type="entry name" value="RmlC-like cupins"/>
    <property type="match status" value="1"/>
</dbReference>
<dbReference type="InterPro" id="IPR047263">
    <property type="entry name" value="HNL-like_cupin"/>
</dbReference>
<accession>A0ABW7QN34</accession>
<dbReference type="PANTHER" id="PTHR43698:SF1">
    <property type="entry name" value="BLL4564 PROTEIN"/>
    <property type="match status" value="1"/>
</dbReference>
<name>A0ABW7QN34_9ACTN</name>
<gene>
    <name evidence="2" type="ORF">ACH4F9_15400</name>
</gene>
<dbReference type="Proteomes" id="UP001610818">
    <property type="component" value="Unassembled WGS sequence"/>
</dbReference>
<reference evidence="2 3" key="1">
    <citation type="submission" date="2024-10" db="EMBL/GenBank/DDBJ databases">
        <title>The Natural Products Discovery Center: Release of the First 8490 Sequenced Strains for Exploring Actinobacteria Biosynthetic Diversity.</title>
        <authorList>
            <person name="Kalkreuter E."/>
            <person name="Kautsar S.A."/>
            <person name="Yang D."/>
            <person name="Bader C.D."/>
            <person name="Teijaro C.N."/>
            <person name="Fluegel L."/>
            <person name="Davis C.M."/>
            <person name="Simpson J.R."/>
            <person name="Lauterbach L."/>
            <person name="Steele A.D."/>
            <person name="Gui C."/>
            <person name="Meng S."/>
            <person name="Li G."/>
            <person name="Viehrig K."/>
            <person name="Ye F."/>
            <person name="Su P."/>
            <person name="Kiefer A.F."/>
            <person name="Nichols A."/>
            <person name="Cepeda A.J."/>
            <person name="Yan W."/>
            <person name="Fan B."/>
            <person name="Jiang Y."/>
            <person name="Adhikari A."/>
            <person name="Zheng C.-J."/>
            <person name="Schuster L."/>
            <person name="Cowan T.M."/>
            <person name="Smanski M.J."/>
            <person name="Chevrette M.G."/>
            <person name="De Carvalho L.P.S."/>
            <person name="Shen B."/>
        </authorList>
    </citation>
    <scope>NUCLEOTIDE SEQUENCE [LARGE SCALE GENOMIC DNA]</scope>
    <source>
        <strain evidence="2 3">NPDC017990</strain>
    </source>
</reference>
<organism evidence="2 3">
    <name type="scientific">Streptomyces longisporoflavus</name>
    <dbReference type="NCBI Taxonomy" id="28044"/>
    <lineage>
        <taxon>Bacteria</taxon>
        <taxon>Bacillati</taxon>
        <taxon>Actinomycetota</taxon>
        <taxon>Actinomycetes</taxon>
        <taxon>Kitasatosporales</taxon>
        <taxon>Streptomycetaceae</taxon>
        <taxon>Streptomyces</taxon>
    </lineage>
</organism>
<sequence length="143" mass="15844">MHITRNRPESRSGPAENFTGSVWLEEIAVPPSPSRLRMFDVRFAPGARTAWHRHPHGQVLHVSAGEGLVQRKGGAVETIRAGDTVWIEPDEWHWHGATPRTFMTHLAVVEAAEDGTTTHWDAHVGADEYPTAEHPAADRHPAT</sequence>